<dbReference type="OrthoDB" id="9771229at2"/>
<dbReference type="NCBIfam" id="TIGR00255">
    <property type="entry name" value="YicC/YloC family endoribonuclease"/>
    <property type="match status" value="1"/>
</dbReference>
<keyword evidence="9" id="KW-1185">Reference proteome</keyword>
<dbReference type="HOGENOM" id="CLU_076609_0_0_0"/>
<dbReference type="GO" id="GO:0004521">
    <property type="term" value="F:RNA endonuclease activity"/>
    <property type="evidence" value="ECO:0007669"/>
    <property type="project" value="InterPro"/>
</dbReference>
<evidence type="ECO:0000259" key="7">
    <source>
        <dbReference type="Pfam" id="PF08340"/>
    </source>
</evidence>
<keyword evidence="2" id="KW-0540">Nuclease</keyword>
<dbReference type="InterPro" id="IPR013527">
    <property type="entry name" value="YicC-like_N"/>
</dbReference>
<dbReference type="EMBL" id="CM001377">
    <property type="protein sequence ID" value="EHM10137.1"/>
    <property type="molecule type" value="Genomic_DNA"/>
</dbReference>
<evidence type="ECO:0000259" key="6">
    <source>
        <dbReference type="Pfam" id="PF03755"/>
    </source>
</evidence>
<feature type="domain" description="Endoribonuclease YicC-like N-terminal" evidence="6">
    <location>
        <begin position="2"/>
        <end position="152"/>
    </location>
</feature>
<evidence type="ECO:0000256" key="5">
    <source>
        <dbReference type="ARBA" id="ARBA00035648"/>
    </source>
</evidence>
<reference evidence="8 9" key="1">
    <citation type="submission" date="2011-10" db="EMBL/GenBank/DDBJ databases">
        <title>The Noncontiguous Finished genome of Thermanaerovibrio velox DSM 12556.</title>
        <authorList>
            <consortium name="US DOE Joint Genome Institute (JGI-PGF)"/>
            <person name="Lucas S."/>
            <person name="Copeland A."/>
            <person name="Lapidus A."/>
            <person name="Glavina del Rio T."/>
            <person name="Dalin E."/>
            <person name="Tice H."/>
            <person name="Bruce D."/>
            <person name="Goodwin L."/>
            <person name="Pitluck S."/>
            <person name="Peters L."/>
            <person name="Mikhailova N."/>
            <person name="Teshima H."/>
            <person name="Kyrpides N."/>
            <person name="Mavromatis K."/>
            <person name="Ivanova N."/>
            <person name="Markowitz V."/>
            <person name="Cheng J.-F."/>
            <person name="Hugenholtz P."/>
            <person name="Woyke T."/>
            <person name="Wu D."/>
            <person name="Spring S."/>
            <person name="Brambilla E.-M."/>
            <person name="Klenk H.-P."/>
            <person name="Eisen J.A."/>
        </authorList>
    </citation>
    <scope>NUCLEOTIDE SEQUENCE [LARGE SCALE GENOMIC DNA]</scope>
    <source>
        <strain evidence="8 9">DSM 12556</strain>
    </source>
</reference>
<dbReference type="GO" id="GO:0016787">
    <property type="term" value="F:hydrolase activity"/>
    <property type="evidence" value="ECO:0007669"/>
    <property type="project" value="UniProtKB-KW"/>
</dbReference>
<dbReference type="STRING" id="926567.TheveDRAFT_1008"/>
<comment type="similarity">
    <text evidence="5">Belongs to the YicC/YloC family.</text>
</comment>
<evidence type="ECO:0000256" key="1">
    <source>
        <dbReference type="ARBA" id="ARBA00001968"/>
    </source>
</evidence>
<dbReference type="InterPro" id="IPR013551">
    <property type="entry name" value="YicC-like_C"/>
</dbReference>
<evidence type="ECO:0000256" key="4">
    <source>
        <dbReference type="ARBA" id="ARBA00022801"/>
    </source>
</evidence>
<accession>H0US48</accession>
<evidence type="ECO:0000256" key="3">
    <source>
        <dbReference type="ARBA" id="ARBA00022759"/>
    </source>
</evidence>
<comment type="cofactor">
    <cofactor evidence="1">
        <name>a divalent metal cation</name>
        <dbReference type="ChEBI" id="CHEBI:60240"/>
    </cofactor>
</comment>
<feature type="domain" description="Endoribonuclease YicC-like C-terminal" evidence="7">
    <location>
        <begin position="177"/>
        <end position="291"/>
    </location>
</feature>
<evidence type="ECO:0000256" key="2">
    <source>
        <dbReference type="ARBA" id="ARBA00022722"/>
    </source>
</evidence>
<evidence type="ECO:0000313" key="8">
    <source>
        <dbReference type="EMBL" id="EHM10137.1"/>
    </source>
</evidence>
<dbReference type="PANTHER" id="PTHR30636">
    <property type="entry name" value="UPF0701 PROTEIN YICC"/>
    <property type="match status" value="1"/>
</dbReference>
<gene>
    <name evidence="8" type="ORF">TheveDRAFT_1008</name>
</gene>
<dbReference type="InterPro" id="IPR005229">
    <property type="entry name" value="YicC/YloC-like"/>
</dbReference>
<proteinExistence type="inferred from homology"/>
<organism evidence="8 9">
    <name type="scientific">Thermanaerovibrio velox DSM 12556</name>
    <dbReference type="NCBI Taxonomy" id="926567"/>
    <lineage>
        <taxon>Bacteria</taxon>
        <taxon>Thermotogati</taxon>
        <taxon>Synergistota</taxon>
        <taxon>Synergistia</taxon>
        <taxon>Synergistales</taxon>
        <taxon>Synergistaceae</taxon>
        <taxon>Thermanaerovibrio</taxon>
    </lineage>
</organism>
<name>H0US48_9BACT</name>
<dbReference type="Pfam" id="PF03755">
    <property type="entry name" value="YicC-like_N"/>
    <property type="match status" value="1"/>
</dbReference>
<sequence>MFSMTGYGSAKADGDWGTMTMGITSVNHRYQEITVKLPREFSWWEPWFHRKIRSAFSRGKVSCRLDVAWSGRCGSNMINRDFLMALYRDVASMASDMGAPPVDLGYLLGVSGVLDGRSAVMDEDALEEIFSDLINRAVEDWNASRRAEGEFLWGEVMGKISVYEGIIDDLSSAWGEARDRAFEHAKERVSAMLKDMGLDLDESRWAQELVLMADRWDVEEELSRIRSHLLQFRQVTSKEGPWGKRLDFIIQELNRETNTIGSKVNDAVLRSMVVDAKTALEMVREQIQNLE</sequence>
<protein>
    <submittedName>
        <fullName evidence="8">TIGR00255 family protein</fullName>
    </submittedName>
</protein>
<keyword evidence="4" id="KW-0378">Hydrolase</keyword>
<dbReference type="AlphaFoldDB" id="H0US48"/>
<keyword evidence="3" id="KW-0255">Endonuclease</keyword>
<evidence type="ECO:0000313" key="9">
    <source>
        <dbReference type="Proteomes" id="UP000005730"/>
    </source>
</evidence>
<dbReference type="eggNOG" id="COG1561">
    <property type="taxonomic scope" value="Bacteria"/>
</dbReference>
<dbReference type="Pfam" id="PF08340">
    <property type="entry name" value="YicC-like_C"/>
    <property type="match status" value="1"/>
</dbReference>
<dbReference type="Proteomes" id="UP000005730">
    <property type="component" value="Chromosome"/>
</dbReference>
<dbReference type="PANTHER" id="PTHR30636:SF3">
    <property type="entry name" value="UPF0701 PROTEIN YICC"/>
    <property type="match status" value="1"/>
</dbReference>